<proteinExistence type="predicted"/>
<gene>
    <name evidence="2" type="ORF">GDO78_010162</name>
</gene>
<accession>A0A8J6F541</accession>
<keyword evidence="1" id="KW-0812">Transmembrane</keyword>
<keyword evidence="1" id="KW-0472">Membrane</keyword>
<dbReference type="EMBL" id="WNTK01000006">
    <property type="protein sequence ID" value="KAG9480745.1"/>
    <property type="molecule type" value="Genomic_DNA"/>
</dbReference>
<evidence type="ECO:0000313" key="3">
    <source>
        <dbReference type="Proteomes" id="UP000770717"/>
    </source>
</evidence>
<sequence length="86" mass="9439">MCLHKAKAAILYGNPAAEDILIGQPLVAAILYGIPDELLTLFVSSFLDCFPIVYLIFIPKTLKSFNMPLKITMVTPSKVFAPQKKG</sequence>
<organism evidence="2 3">
    <name type="scientific">Eleutherodactylus coqui</name>
    <name type="common">Puerto Rican coqui</name>
    <dbReference type="NCBI Taxonomy" id="57060"/>
    <lineage>
        <taxon>Eukaryota</taxon>
        <taxon>Metazoa</taxon>
        <taxon>Chordata</taxon>
        <taxon>Craniata</taxon>
        <taxon>Vertebrata</taxon>
        <taxon>Euteleostomi</taxon>
        <taxon>Amphibia</taxon>
        <taxon>Batrachia</taxon>
        <taxon>Anura</taxon>
        <taxon>Neobatrachia</taxon>
        <taxon>Hyloidea</taxon>
        <taxon>Eleutherodactylidae</taxon>
        <taxon>Eleutherodactylinae</taxon>
        <taxon>Eleutherodactylus</taxon>
        <taxon>Eleutherodactylus</taxon>
    </lineage>
</organism>
<feature type="transmembrane region" description="Helical" evidence="1">
    <location>
        <begin position="38"/>
        <end position="57"/>
    </location>
</feature>
<keyword evidence="1" id="KW-1133">Transmembrane helix</keyword>
<dbReference type="AlphaFoldDB" id="A0A8J6F541"/>
<evidence type="ECO:0000313" key="2">
    <source>
        <dbReference type="EMBL" id="KAG9480745.1"/>
    </source>
</evidence>
<name>A0A8J6F541_ELECQ</name>
<reference evidence="2" key="1">
    <citation type="thesis" date="2020" institute="ProQuest LLC" country="789 East Eisenhower Parkway, Ann Arbor, MI, USA">
        <title>Comparative Genomics and Chromosome Evolution.</title>
        <authorList>
            <person name="Mudd A.B."/>
        </authorList>
    </citation>
    <scope>NUCLEOTIDE SEQUENCE</scope>
    <source>
        <strain evidence="2">HN-11 Male</strain>
        <tissue evidence="2">Kidney and liver</tissue>
    </source>
</reference>
<dbReference type="Proteomes" id="UP000770717">
    <property type="component" value="Unassembled WGS sequence"/>
</dbReference>
<keyword evidence="3" id="KW-1185">Reference proteome</keyword>
<evidence type="ECO:0000256" key="1">
    <source>
        <dbReference type="SAM" id="Phobius"/>
    </source>
</evidence>
<protein>
    <submittedName>
        <fullName evidence="2">Uncharacterized protein</fullName>
    </submittedName>
</protein>
<comment type="caution">
    <text evidence="2">The sequence shown here is derived from an EMBL/GenBank/DDBJ whole genome shotgun (WGS) entry which is preliminary data.</text>
</comment>